<reference evidence="1" key="1">
    <citation type="submission" date="2018-06" db="EMBL/GenBank/DDBJ databases">
        <authorList>
            <person name="Zhirakovskaya E."/>
        </authorList>
    </citation>
    <scope>NUCLEOTIDE SEQUENCE</scope>
</reference>
<protein>
    <submittedName>
        <fullName evidence="1">Oxidoreductase probably involved in sulfite reduction</fullName>
    </submittedName>
</protein>
<evidence type="ECO:0000313" key="1">
    <source>
        <dbReference type="EMBL" id="VAW87434.1"/>
    </source>
</evidence>
<accession>A0A3B1A124</accession>
<dbReference type="PIRSF" id="PIRSF030820">
    <property type="entry name" value="UCP030820"/>
    <property type="match status" value="1"/>
</dbReference>
<name>A0A3B1A124_9ZZZZ</name>
<sequence>MQIIKDQKIIDDCWQHLTEEVNITNLPDGNIIVTLNIWKTAKESLITRQSSLGIKLSSDELLPEILADLNFFELIALDFTPYKDGRHFSTARLLRERHNYKGEIRATGDVLRDQLLYMQRVGFDAFELGPNQDPETALTAFDDFSTAYQSTADQNLPAYQRK</sequence>
<dbReference type="Pfam" id="PF06073">
    <property type="entry name" value="DUF934"/>
    <property type="match status" value="1"/>
</dbReference>
<dbReference type="AlphaFoldDB" id="A0A3B1A124"/>
<dbReference type="InterPro" id="IPR008318">
    <property type="entry name" value="UCP030820"/>
</dbReference>
<dbReference type="EMBL" id="UOFO01000123">
    <property type="protein sequence ID" value="VAW87434.1"/>
    <property type="molecule type" value="Genomic_DNA"/>
</dbReference>
<organism evidence="1">
    <name type="scientific">hydrothermal vent metagenome</name>
    <dbReference type="NCBI Taxonomy" id="652676"/>
    <lineage>
        <taxon>unclassified sequences</taxon>
        <taxon>metagenomes</taxon>
        <taxon>ecological metagenomes</taxon>
    </lineage>
</organism>
<proteinExistence type="predicted"/>
<gene>
    <name evidence="1" type="ORF">MNBD_GAMMA16-1809</name>
</gene>